<dbReference type="Proteomes" id="UP000198280">
    <property type="component" value="Unassembled WGS sequence"/>
</dbReference>
<dbReference type="InterPro" id="IPR032466">
    <property type="entry name" value="Metal_Hydrolase"/>
</dbReference>
<dbReference type="RefSeq" id="WP_245938959.1">
    <property type="nucleotide sequence ID" value="NZ_FZOF01000010.1"/>
</dbReference>
<keyword evidence="2" id="KW-1185">Reference proteome</keyword>
<reference evidence="1 2" key="1">
    <citation type="submission" date="2017-06" db="EMBL/GenBank/DDBJ databases">
        <authorList>
            <person name="Kim H.J."/>
            <person name="Triplett B.A."/>
        </authorList>
    </citation>
    <scope>NUCLEOTIDE SEQUENCE [LARGE SCALE GENOMIC DNA]</scope>
    <source>
        <strain evidence="1 2">CGMCC 4.1858</strain>
    </source>
</reference>
<evidence type="ECO:0000313" key="1">
    <source>
        <dbReference type="EMBL" id="SNS92304.1"/>
    </source>
</evidence>
<proteinExistence type="predicted"/>
<organism evidence="1 2">
    <name type="scientific">Actinacidiphila glaucinigra</name>
    <dbReference type="NCBI Taxonomy" id="235986"/>
    <lineage>
        <taxon>Bacteria</taxon>
        <taxon>Bacillati</taxon>
        <taxon>Actinomycetota</taxon>
        <taxon>Actinomycetes</taxon>
        <taxon>Kitasatosporales</taxon>
        <taxon>Streptomycetaceae</taxon>
        <taxon>Actinacidiphila</taxon>
    </lineage>
</organism>
<protein>
    <submittedName>
        <fullName evidence="1">Membrane dipeptidase</fullName>
    </submittedName>
</protein>
<sequence length="111" mass="12069">MNGLPVIVNALGQLDNPNAPTSAEAAAHLNPSGDQLTIDARALAEHAARRREAGVGAAGERADTYPFVVDLRGVDQFRELVRLLERRGYRSERIEKVLGGNFLAYASRVWA</sequence>
<name>A0A239IIR7_9ACTN</name>
<accession>A0A239IIR7</accession>
<dbReference type="SUPFAM" id="SSF51556">
    <property type="entry name" value="Metallo-dependent hydrolases"/>
    <property type="match status" value="1"/>
</dbReference>
<evidence type="ECO:0000313" key="2">
    <source>
        <dbReference type="Proteomes" id="UP000198280"/>
    </source>
</evidence>
<dbReference type="Gene3D" id="3.20.20.140">
    <property type="entry name" value="Metal-dependent hydrolases"/>
    <property type="match status" value="1"/>
</dbReference>
<dbReference type="AlphaFoldDB" id="A0A239IIR7"/>
<gene>
    <name evidence="1" type="ORF">SAMN05216252_110137</name>
</gene>
<dbReference type="EMBL" id="FZOF01000010">
    <property type="protein sequence ID" value="SNS92304.1"/>
    <property type="molecule type" value="Genomic_DNA"/>
</dbReference>